<accession>A0A7Z9BKY3</accession>
<dbReference type="PANTHER" id="PTHR30595:SF6">
    <property type="entry name" value="SCHLAFEN ALBA-2 DOMAIN-CONTAINING PROTEIN"/>
    <property type="match status" value="1"/>
</dbReference>
<protein>
    <recommendedName>
        <fullName evidence="1">Schlafen AlbA-2 domain-containing protein</fullName>
    </recommendedName>
</protein>
<dbReference type="EMBL" id="CZCS02000163">
    <property type="protein sequence ID" value="VXD16651.1"/>
    <property type="molecule type" value="Genomic_DNA"/>
</dbReference>
<dbReference type="OrthoDB" id="9807907at2"/>
<keyword evidence="3" id="KW-1185">Reference proteome</keyword>
<evidence type="ECO:0000259" key="1">
    <source>
        <dbReference type="Pfam" id="PF04326"/>
    </source>
</evidence>
<proteinExistence type="predicted"/>
<organism evidence="2 3">
    <name type="scientific">Planktothrix paucivesiculata PCC 9631</name>
    <dbReference type="NCBI Taxonomy" id="671071"/>
    <lineage>
        <taxon>Bacteria</taxon>
        <taxon>Bacillati</taxon>
        <taxon>Cyanobacteriota</taxon>
        <taxon>Cyanophyceae</taxon>
        <taxon>Oscillatoriophycideae</taxon>
        <taxon>Oscillatoriales</taxon>
        <taxon>Microcoleaceae</taxon>
        <taxon>Planktothrix</taxon>
    </lineage>
</organism>
<dbReference type="Gene3D" id="3.30.950.30">
    <property type="entry name" value="Schlafen, AAA domain"/>
    <property type="match status" value="1"/>
</dbReference>
<dbReference type="PANTHER" id="PTHR30595">
    <property type="entry name" value="GLPR-RELATED TRANSCRIPTIONAL REPRESSOR"/>
    <property type="match status" value="1"/>
</dbReference>
<dbReference type="RefSeq" id="WP_083616718.1">
    <property type="nucleotide sequence ID" value="NZ_LR734992.1"/>
</dbReference>
<gene>
    <name evidence="2" type="ORF">PL9631_250016</name>
</gene>
<dbReference type="Proteomes" id="UP000182190">
    <property type="component" value="Unassembled WGS sequence"/>
</dbReference>
<comment type="caution">
    <text evidence="2">The sequence shown here is derived from an EMBL/GenBank/DDBJ whole genome shotgun (WGS) entry which is preliminary data.</text>
</comment>
<dbReference type="InterPro" id="IPR038475">
    <property type="entry name" value="RecG_C_sf"/>
</dbReference>
<dbReference type="Pfam" id="PF13749">
    <property type="entry name" value="HATPase_c_4"/>
    <property type="match status" value="1"/>
</dbReference>
<name>A0A7Z9BKY3_9CYAN</name>
<dbReference type="InterPro" id="IPR007421">
    <property type="entry name" value="Schlafen_AlbA_2_dom"/>
</dbReference>
<dbReference type="Gene3D" id="3.30.565.60">
    <property type="match status" value="1"/>
</dbReference>
<dbReference type="Pfam" id="PF04326">
    <property type="entry name" value="SLFN_AlbA_2"/>
    <property type="match status" value="1"/>
</dbReference>
<evidence type="ECO:0000313" key="3">
    <source>
        <dbReference type="Proteomes" id="UP000182190"/>
    </source>
</evidence>
<evidence type="ECO:0000313" key="2">
    <source>
        <dbReference type="EMBL" id="VXD16651.1"/>
    </source>
</evidence>
<dbReference type="AlphaFoldDB" id="A0A7Z9BKY3"/>
<reference evidence="2" key="1">
    <citation type="submission" date="2019-10" db="EMBL/GenBank/DDBJ databases">
        <authorList>
            <consortium name="Genoscope - CEA"/>
            <person name="William W."/>
        </authorList>
    </citation>
    <scope>NUCLEOTIDE SEQUENCE [LARGE SCALE GENOMIC DNA]</scope>
    <source>
        <strain evidence="2">BBR_PRJEB10994</strain>
    </source>
</reference>
<dbReference type="InterPro" id="IPR038461">
    <property type="entry name" value="Schlafen_AlbA_2_dom_sf"/>
</dbReference>
<feature type="domain" description="Schlafen AlbA-2" evidence="1">
    <location>
        <begin position="14"/>
        <end position="128"/>
    </location>
</feature>
<sequence>MDDSQLESLLQDLESDRVERKASLSSDRSALRQAICAFANDLPNHQKPGILFIGVNDDGTCAHISVTDELLRTLSDMRSDGNILPFPSITVQKRTLAGCELAVVIVEPSDAPPVRFNGRVWVRVGPRRATATPEEERRLSEKRRSRDLPFDIQSLPSATLDDLNLSLFQQEYLPASLPLDILEQNQRTVEQQLASVRFTTRIQTPIFPTNLGALVIGKESRQFVPGAYIQFLRIEGTELTDPIKDQKEISGPISMMLRLLDETLLAHISIASNLTAQPVEIKQADYPLVALQQLARNAVLHRTYEGTYAPVRMTWFSDRIEIQNPGGPFGQVNRDNFGQPGITDYRNPNLAEAMKNLGYVQRFGIGISLARKELQKNGNPLPEFVIGDAHILVIIRRHP</sequence>